<reference evidence="1 2" key="1">
    <citation type="submission" date="2020-07" db="EMBL/GenBank/DDBJ databases">
        <title>Genomic Encyclopedia of Type Strains, Phase IV (KMG-IV): sequencing the most valuable type-strain genomes for metagenomic binning, comparative biology and taxonomic classification.</title>
        <authorList>
            <person name="Goeker M."/>
        </authorList>
    </citation>
    <scope>NUCLEOTIDE SEQUENCE [LARGE SCALE GENOMIC DNA]</scope>
    <source>
        <strain evidence="1 2">DSM 23697</strain>
    </source>
</reference>
<evidence type="ECO:0000313" key="1">
    <source>
        <dbReference type="EMBL" id="NYI49052.1"/>
    </source>
</evidence>
<gene>
    <name evidence="1" type="ORF">F5613_001130</name>
</gene>
<keyword evidence="2" id="KW-1185">Reference proteome</keyword>
<proteinExistence type="predicted"/>
<dbReference type="EMBL" id="JACCCY010000002">
    <property type="protein sequence ID" value="NYI49052.1"/>
    <property type="molecule type" value="Genomic_DNA"/>
</dbReference>
<dbReference type="Proteomes" id="UP000574332">
    <property type="component" value="Unassembled WGS sequence"/>
</dbReference>
<evidence type="ECO:0008006" key="3">
    <source>
        <dbReference type="Google" id="ProtNLM"/>
    </source>
</evidence>
<sequence length="365" mass="38362">MAVKDYTVIIQSADGVISETVLKSISPSRLGQILKDLAEKGQAVELTKVDKIEGSSLMTQAQKDKLEGLVNYVHPASHPATMISQDSNNRFVSDAEKATYLDKYTKNEVDNKLSTLVTGLDWKEAVNTFADLATTYPNPDDGWSVYVKSEDITYTFNGTAWVTSSQGDIPLATTTTAGKMSAADKTKLDGIAAGATVNDTDGNLKNRANHTGTQLAETISDFAAASRGVVLAGLSLLSSAAITASDTILSALGKLQKQITDLSAVVNRDKGVSNVSTLVSMPTAKRLVYATVTAATTLSLSADLEVGDELHVVVYNNSASAITQSLPNSGSFMSLSGAAISIPASGRVEINVLCVAATTYLIRAL</sequence>
<organism evidence="1 2">
    <name type="scientific">Macellibacteroides fermentans</name>
    <dbReference type="NCBI Taxonomy" id="879969"/>
    <lineage>
        <taxon>Bacteria</taxon>
        <taxon>Pseudomonadati</taxon>
        <taxon>Bacteroidota</taxon>
        <taxon>Bacteroidia</taxon>
        <taxon>Bacteroidales</taxon>
        <taxon>Porphyromonadaceae</taxon>
        <taxon>Macellibacteroides</taxon>
    </lineage>
</organism>
<accession>A0A8E1ZV62</accession>
<comment type="caution">
    <text evidence="1">The sequence shown here is derived from an EMBL/GenBank/DDBJ whole genome shotgun (WGS) entry which is preliminary data.</text>
</comment>
<dbReference type="AlphaFoldDB" id="A0A8E1ZV62"/>
<dbReference type="RefSeq" id="WP_179399014.1">
    <property type="nucleotide sequence ID" value="NZ_JACCCY010000002.1"/>
</dbReference>
<protein>
    <recommendedName>
        <fullName evidence="3">Tail fiber protein</fullName>
    </recommendedName>
</protein>
<evidence type="ECO:0000313" key="2">
    <source>
        <dbReference type="Proteomes" id="UP000574332"/>
    </source>
</evidence>
<name>A0A8E1ZV62_9PORP</name>